<evidence type="ECO:0000256" key="5">
    <source>
        <dbReference type="PROSITE-ProRule" id="PRU00076"/>
    </source>
</evidence>
<evidence type="ECO:0000256" key="4">
    <source>
        <dbReference type="ARBA" id="ARBA00023157"/>
    </source>
</evidence>
<evidence type="ECO:0000259" key="9">
    <source>
        <dbReference type="PROSITE" id="PS50923"/>
    </source>
</evidence>
<evidence type="ECO:0000313" key="10">
    <source>
        <dbReference type="EMBL" id="CAK8681067.1"/>
    </source>
</evidence>
<evidence type="ECO:0000313" key="11">
    <source>
        <dbReference type="Proteomes" id="UP001642483"/>
    </source>
</evidence>
<dbReference type="SMART" id="SM00032">
    <property type="entry name" value="CCP"/>
    <property type="match status" value="3"/>
</dbReference>
<dbReference type="InterPro" id="IPR000742">
    <property type="entry name" value="EGF"/>
</dbReference>
<dbReference type="PANTHER" id="PTHR45656:SF4">
    <property type="entry name" value="PROTEIN CBR-CLEC-78"/>
    <property type="match status" value="1"/>
</dbReference>
<evidence type="ECO:0000259" key="8">
    <source>
        <dbReference type="PROSITE" id="PS50026"/>
    </source>
</evidence>
<dbReference type="SUPFAM" id="SSF57535">
    <property type="entry name" value="Complement control module/SCR domain"/>
    <property type="match status" value="3"/>
</dbReference>
<dbReference type="Proteomes" id="UP001642483">
    <property type="component" value="Unassembled WGS sequence"/>
</dbReference>
<dbReference type="SMART" id="SM00181">
    <property type="entry name" value="EGF"/>
    <property type="match status" value="1"/>
</dbReference>
<dbReference type="Gene3D" id="2.10.70.10">
    <property type="entry name" value="Complement Module, domain 1"/>
    <property type="match status" value="2"/>
</dbReference>
<sequence>MLKIVFFGLFVVSTSAQSFLDILTRNQCFGLPPRPINGRYKLIGSSYARTASYECNDCFKMTRGLPYNTCSNRRWVNPAPICEREDPCQNRRRPCDYNAECISLGLGKYTCQCKSGYSGDGKRSYFRDSCSTYVRSGTSRKSGCKRACKRPFQWSNADYTPRQDSYEEFERIHWTCTSPYKQRSTSGSTAPVSQFCYFGHWSGTSPTCLLSLCDDPVAPGNGTIRPSKRLTWNKGNAVTYGCNDGFELVGNATVTCEAANSFANPPTCAPVAEGSG</sequence>
<dbReference type="PANTHER" id="PTHR45656">
    <property type="entry name" value="PROTEIN CBR-CLEC-78"/>
    <property type="match status" value="1"/>
</dbReference>
<protein>
    <submittedName>
        <fullName evidence="10">Uncharacterized protein</fullName>
    </submittedName>
</protein>
<evidence type="ECO:0000256" key="6">
    <source>
        <dbReference type="PROSITE-ProRule" id="PRU00302"/>
    </source>
</evidence>
<evidence type="ECO:0000256" key="1">
    <source>
        <dbReference type="ARBA" id="ARBA00022536"/>
    </source>
</evidence>
<dbReference type="InterPro" id="IPR000436">
    <property type="entry name" value="Sushi_SCR_CCP_dom"/>
</dbReference>
<feature type="domain" description="Sushi" evidence="9">
    <location>
        <begin position="26"/>
        <end position="84"/>
    </location>
</feature>
<feature type="signal peptide" evidence="7">
    <location>
        <begin position="1"/>
        <end position="16"/>
    </location>
</feature>
<dbReference type="PROSITE" id="PS50026">
    <property type="entry name" value="EGF_3"/>
    <property type="match status" value="1"/>
</dbReference>
<dbReference type="InterPro" id="IPR051277">
    <property type="entry name" value="SEZ6_CSMD_C4BPB_Regulators"/>
</dbReference>
<keyword evidence="4 6" id="KW-1015">Disulfide bond</keyword>
<feature type="domain" description="Sushi" evidence="9">
    <location>
        <begin position="146"/>
        <end position="210"/>
    </location>
</feature>
<keyword evidence="3" id="KW-0677">Repeat</keyword>
<keyword evidence="2 7" id="KW-0732">Signal</keyword>
<dbReference type="InterPro" id="IPR035976">
    <property type="entry name" value="Sushi/SCR/CCP_sf"/>
</dbReference>
<reference evidence="10 11" key="1">
    <citation type="submission" date="2024-02" db="EMBL/GenBank/DDBJ databases">
        <authorList>
            <person name="Daric V."/>
            <person name="Darras S."/>
        </authorList>
    </citation>
    <scope>NUCLEOTIDE SEQUENCE [LARGE SCALE GENOMIC DNA]</scope>
</reference>
<feature type="disulfide bond" evidence="6">
    <location>
        <begin position="213"/>
        <end position="256"/>
    </location>
</feature>
<evidence type="ECO:0000256" key="7">
    <source>
        <dbReference type="SAM" id="SignalP"/>
    </source>
</evidence>
<feature type="disulfide bond" evidence="6">
    <location>
        <begin position="55"/>
        <end position="82"/>
    </location>
</feature>
<comment type="caution">
    <text evidence="5">Lacks conserved residue(s) required for the propagation of feature annotation.</text>
</comment>
<feature type="domain" description="EGF-like" evidence="8">
    <location>
        <begin position="84"/>
        <end position="120"/>
    </location>
</feature>
<dbReference type="SUPFAM" id="SSF57196">
    <property type="entry name" value="EGF/Laminin"/>
    <property type="match status" value="1"/>
</dbReference>
<dbReference type="Pfam" id="PF00084">
    <property type="entry name" value="Sushi"/>
    <property type="match status" value="2"/>
</dbReference>
<evidence type="ECO:0000256" key="3">
    <source>
        <dbReference type="ARBA" id="ARBA00022737"/>
    </source>
</evidence>
<gene>
    <name evidence="10" type="ORF">CVLEPA_LOCUS11306</name>
</gene>
<evidence type="ECO:0000256" key="2">
    <source>
        <dbReference type="ARBA" id="ARBA00022729"/>
    </source>
</evidence>
<accession>A0ABP0FRJ2</accession>
<dbReference type="Pfam" id="PF12947">
    <property type="entry name" value="EGF_3"/>
    <property type="match status" value="1"/>
</dbReference>
<dbReference type="CDD" id="cd00033">
    <property type="entry name" value="CCP"/>
    <property type="match status" value="2"/>
</dbReference>
<feature type="domain" description="Sushi" evidence="9">
    <location>
        <begin position="211"/>
        <end position="270"/>
    </location>
</feature>
<dbReference type="InterPro" id="IPR024731">
    <property type="entry name" value="NELL2-like_EGF"/>
</dbReference>
<keyword evidence="1 5" id="KW-0245">EGF-like domain</keyword>
<feature type="chain" id="PRO_5045785169" evidence="7">
    <location>
        <begin position="17"/>
        <end position="276"/>
    </location>
</feature>
<keyword evidence="11" id="KW-1185">Reference proteome</keyword>
<dbReference type="Gene3D" id="2.10.25.10">
    <property type="entry name" value="Laminin"/>
    <property type="match status" value="1"/>
</dbReference>
<name>A0ABP0FRJ2_CLALP</name>
<keyword evidence="6" id="KW-0768">Sushi</keyword>
<dbReference type="EMBL" id="CAWYQH010000079">
    <property type="protein sequence ID" value="CAK8681067.1"/>
    <property type="molecule type" value="Genomic_DNA"/>
</dbReference>
<comment type="caution">
    <text evidence="10">The sequence shown here is derived from an EMBL/GenBank/DDBJ whole genome shotgun (WGS) entry which is preliminary data.</text>
</comment>
<proteinExistence type="predicted"/>
<organism evidence="10 11">
    <name type="scientific">Clavelina lepadiformis</name>
    <name type="common">Light-bulb sea squirt</name>
    <name type="synonym">Ascidia lepadiformis</name>
    <dbReference type="NCBI Taxonomy" id="159417"/>
    <lineage>
        <taxon>Eukaryota</taxon>
        <taxon>Metazoa</taxon>
        <taxon>Chordata</taxon>
        <taxon>Tunicata</taxon>
        <taxon>Ascidiacea</taxon>
        <taxon>Aplousobranchia</taxon>
        <taxon>Clavelinidae</taxon>
        <taxon>Clavelina</taxon>
    </lineage>
</organism>
<dbReference type="PROSITE" id="PS50923">
    <property type="entry name" value="SUSHI"/>
    <property type="match status" value="3"/>
</dbReference>